<feature type="binding site" evidence="3">
    <location>
        <begin position="118"/>
        <end position="121"/>
    </location>
    <ligand>
        <name>substrate</name>
    </ligand>
</feature>
<dbReference type="InterPro" id="IPR011146">
    <property type="entry name" value="HIT-like"/>
</dbReference>
<organism evidence="6 7">
    <name type="scientific">Candidatus Zymogenus saltonus</name>
    <dbReference type="NCBI Taxonomy" id="2844893"/>
    <lineage>
        <taxon>Bacteria</taxon>
        <taxon>Deltaproteobacteria</taxon>
        <taxon>Candidatus Zymogenia</taxon>
        <taxon>Candidatus Zymogeniales</taxon>
        <taxon>Candidatus Zymogenaceae</taxon>
        <taxon>Candidatus Zymogenus</taxon>
    </lineage>
</organism>
<name>A0A9D8KC08_9DELT</name>
<dbReference type="AlphaFoldDB" id="A0A9D8KC08"/>
<dbReference type="CDD" id="cd01275">
    <property type="entry name" value="FHIT"/>
    <property type="match status" value="1"/>
</dbReference>
<dbReference type="InterPro" id="IPR052908">
    <property type="entry name" value="AP-4-A_phosphorylase"/>
</dbReference>
<proteinExistence type="predicted"/>
<dbReference type="InterPro" id="IPR039383">
    <property type="entry name" value="FHIT"/>
</dbReference>
<evidence type="ECO:0000256" key="1">
    <source>
        <dbReference type="ARBA" id="ARBA00022741"/>
    </source>
</evidence>
<dbReference type="Proteomes" id="UP000809273">
    <property type="component" value="Unassembled WGS sequence"/>
</dbReference>
<evidence type="ECO:0000256" key="2">
    <source>
        <dbReference type="PIRSR" id="PIRSR639383-1"/>
    </source>
</evidence>
<feature type="domain" description="HIT" evidence="5">
    <location>
        <begin position="29"/>
        <end position="139"/>
    </location>
</feature>
<reference evidence="6" key="2">
    <citation type="submission" date="2021-01" db="EMBL/GenBank/DDBJ databases">
        <authorList>
            <person name="Hahn C.R."/>
            <person name="Youssef N.H."/>
            <person name="Elshahed M."/>
        </authorList>
    </citation>
    <scope>NUCLEOTIDE SEQUENCE</scope>
    <source>
        <strain evidence="6">Zod_Metabat.24</strain>
    </source>
</reference>
<feature type="short sequence motif" description="Histidine triad motif" evidence="4">
    <location>
        <begin position="124"/>
        <end position="128"/>
    </location>
</feature>
<evidence type="ECO:0000256" key="4">
    <source>
        <dbReference type="PROSITE-ProRule" id="PRU00464"/>
    </source>
</evidence>
<gene>
    <name evidence="6" type="ORF">JW984_05185</name>
</gene>
<evidence type="ECO:0000313" key="6">
    <source>
        <dbReference type="EMBL" id="MBN1572575.1"/>
    </source>
</evidence>
<reference evidence="6" key="1">
    <citation type="journal article" date="2021" name="Environ. Microbiol.">
        <title>Genomic characterization of three novel Desulfobacterota classes expand the metabolic and phylogenetic diversity of the phylum.</title>
        <authorList>
            <person name="Murphy C.L."/>
            <person name="Biggerstaff J."/>
            <person name="Eichhorn A."/>
            <person name="Ewing E."/>
            <person name="Shahan R."/>
            <person name="Soriano D."/>
            <person name="Stewart S."/>
            <person name="VanMol K."/>
            <person name="Walker R."/>
            <person name="Walters P."/>
            <person name="Elshahed M.S."/>
            <person name="Youssef N.H."/>
        </authorList>
    </citation>
    <scope>NUCLEOTIDE SEQUENCE</scope>
    <source>
        <strain evidence="6">Zod_Metabat.24</strain>
    </source>
</reference>
<keyword evidence="1" id="KW-0547">Nucleotide-binding</keyword>
<feature type="active site" description="Tele-AMP-histidine intermediate" evidence="2">
    <location>
        <position position="126"/>
    </location>
</feature>
<dbReference type="SUPFAM" id="SSF54197">
    <property type="entry name" value="HIT-like"/>
    <property type="match status" value="1"/>
</dbReference>
<dbReference type="PANTHER" id="PTHR42997:SF1">
    <property type="entry name" value="AP-4-A PHOSPHORYLASE"/>
    <property type="match status" value="1"/>
</dbReference>
<evidence type="ECO:0000313" key="7">
    <source>
        <dbReference type="Proteomes" id="UP000809273"/>
    </source>
</evidence>
<comment type="caution">
    <text evidence="6">The sequence shown here is derived from an EMBL/GenBank/DDBJ whole genome shotgun (WGS) entry which is preliminary data.</text>
</comment>
<feature type="binding site" evidence="3">
    <location>
        <position position="128"/>
    </location>
    <ligand>
        <name>substrate</name>
    </ligand>
</feature>
<dbReference type="Gene3D" id="3.30.428.10">
    <property type="entry name" value="HIT-like"/>
    <property type="match status" value="1"/>
</dbReference>
<feature type="binding site" evidence="3">
    <location>
        <position position="56"/>
    </location>
    <ligand>
        <name>substrate</name>
    </ligand>
</feature>
<accession>A0A9D8KC08</accession>
<dbReference type="PROSITE" id="PS51084">
    <property type="entry name" value="HIT_2"/>
    <property type="match status" value="1"/>
</dbReference>
<dbReference type="GO" id="GO:0003824">
    <property type="term" value="F:catalytic activity"/>
    <property type="evidence" value="ECO:0007669"/>
    <property type="project" value="InterPro"/>
</dbReference>
<dbReference type="EMBL" id="JAFGIX010000025">
    <property type="protein sequence ID" value="MBN1572575.1"/>
    <property type="molecule type" value="Genomic_DNA"/>
</dbReference>
<dbReference type="GO" id="GO:0000166">
    <property type="term" value="F:nucleotide binding"/>
    <property type="evidence" value="ECO:0007669"/>
    <property type="project" value="UniProtKB-KW"/>
</dbReference>
<dbReference type="PANTHER" id="PTHR42997">
    <property type="entry name" value="HIT FAMILY HYDROLASE"/>
    <property type="match status" value="1"/>
</dbReference>
<evidence type="ECO:0000259" key="5">
    <source>
        <dbReference type="PROSITE" id="PS51084"/>
    </source>
</evidence>
<protein>
    <submittedName>
        <fullName evidence="6">HIT domain-containing protein</fullName>
    </submittedName>
</protein>
<dbReference type="Pfam" id="PF01230">
    <property type="entry name" value="HIT"/>
    <property type="match status" value="1"/>
</dbReference>
<dbReference type="InterPro" id="IPR036265">
    <property type="entry name" value="HIT-like_sf"/>
</dbReference>
<evidence type="ECO:0000256" key="3">
    <source>
        <dbReference type="PIRSR" id="PIRSR639383-2"/>
    </source>
</evidence>
<sequence length="173" mass="19919">MNGEKRENLWAPWRIEYIKGEGSREKGCIFCNRLKEERDRENLILARGDHSFIIMNRYPYNNGHLMVTPYRHIGDILKLKREELLEIFSLVKVSTEAISRTMNPSGFNIGMNLGKVAGAGVDDHIHVHVVPRWEGDTNFMPVLGEVKVISEHILSTYDTLKGEIINFLDKEKP</sequence>